<sequence>MDVLRKPFATERALRTWLWISLVCNMGIVVTGAVVRLTASGLGCSEWPRCTPDTWTTTPEAGIHGIIEFGNRLLTFVLAAAALGAFIAAWRNRGRFSTLWWLTLGIGIGIPFQGVIGGFTVWSRLNPFVVALHLLLSVALIVLCVWALVLGHRAEPTPVSRRQRWLVVVTFVATMVSIWLGTIVTGSGPHAGDASAPRTGFELELVARIHAASAWLVVGLSIACLAVFVRARLERPKGAARLLLVTVAAQGVIGYVQYFFGLPVLVVALHMVGLTLLTAAAAWLLFSTRSGVRRA</sequence>
<evidence type="ECO:0000256" key="2">
    <source>
        <dbReference type="ARBA" id="ARBA00022475"/>
    </source>
</evidence>
<evidence type="ECO:0000256" key="5">
    <source>
        <dbReference type="ARBA" id="ARBA00022989"/>
    </source>
</evidence>
<keyword evidence="2" id="KW-1003">Cell membrane</keyword>
<keyword evidence="3 12" id="KW-0812">Transmembrane</keyword>
<keyword evidence="8" id="KW-0350">Heme biosynthesis</keyword>
<evidence type="ECO:0000256" key="12">
    <source>
        <dbReference type="SAM" id="Phobius"/>
    </source>
</evidence>
<keyword evidence="4" id="KW-0479">Metal-binding</keyword>
<comment type="pathway">
    <text evidence="11">Porphyrin-containing compound metabolism.</text>
</comment>
<accession>A0ABP9FIQ3</accession>
<dbReference type="PANTHER" id="PTHR35457">
    <property type="entry name" value="HEME A SYNTHASE"/>
    <property type="match status" value="1"/>
</dbReference>
<evidence type="ECO:0000313" key="14">
    <source>
        <dbReference type="Proteomes" id="UP001501521"/>
    </source>
</evidence>
<feature type="transmembrane region" description="Helical" evidence="12">
    <location>
        <begin position="164"/>
        <end position="185"/>
    </location>
</feature>
<dbReference type="PANTHER" id="PTHR35457:SF1">
    <property type="entry name" value="HEME A SYNTHASE"/>
    <property type="match status" value="1"/>
</dbReference>
<reference evidence="14" key="1">
    <citation type="journal article" date="2019" name="Int. J. Syst. Evol. Microbiol.">
        <title>The Global Catalogue of Microorganisms (GCM) 10K type strain sequencing project: providing services to taxonomists for standard genome sequencing and annotation.</title>
        <authorList>
            <consortium name="The Broad Institute Genomics Platform"/>
            <consortium name="The Broad Institute Genome Sequencing Center for Infectious Disease"/>
            <person name="Wu L."/>
            <person name="Ma J."/>
        </authorList>
    </citation>
    <scope>NUCLEOTIDE SEQUENCE [LARGE SCALE GENOMIC DNA]</scope>
    <source>
        <strain evidence="14">JCM 19125</strain>
    </source>
</reference>
<keyword evidence="6" id="KW-0560">Oxidoreductase</keyword>
<protein>
    <submittedName>
        <fullName evidence="13">COX15/CtaA family protein</fullName>
    </submittedName>
</protein>
<dbReference type="EMBL" id="BAABLV010000036">
    <property type="protein sequence ID" value="GAA4903332.1"/>
    <property type="molecule type" value="Genomic_DNA"/>
</dbReference>
<gene>
    <name evidence="13" type="ORF">GCM10025789_22780</name>
</gene>
<evidence type="ECO:0000256" key="3">
    <source>
        <dbReference type="ARBA" id="ARBA00022692"/>
    </source>
</evidence>
<evidence type="ECO:0000256" key="7">
    <source>
        <dbReference type="ARBA" id="ARBA00023004"/>
    </source>
</evidence>
<proteinExistence type="predicted"/>
<dbReference type="InterPro" id="IPR003780">
    <property type="entry name" value="COX15/CtaA_fam"/>
</dbReference>
<feature type="transmembrane region" description="Helical" evidence="12">
    <location>
        <begin position="266"/>
        <end position="286"/>
    </location>
</feature>
<evidence type="ECO:0000256" key="4">
    <source>
        <dbReference type="ARBA" id="ARBA00022723"/>
    </source>
</evidence>
<dbReference type="Proteomes" id="UP001501521">
    <property type="component" value="Unassembled WGS sequence"/>
</dbReference>
<evidence type="ECO:0000256" key="8">
    <source>
        <dbReference type="ARBA" id="ARBA00023133"/>
    </source>
</evidence>
<keyword evidence="7" id="KW-0408">Iron</keyword>
<keyword evidence="14" id="KW-1185">Reference proteome</keyword>
<dbReference type="InterPro" id="IPR050450">
    <property type="entry name" value="COX15/CtaA_HemeA_synthase"/>
</dbReference>
<comment type="caution">
    <text evidence="13">The sequence shown here is derived from an EMBL/GenBank/DDBJ whole genome shotgun (WGS) entry which is preliminary data.</text>
</comment>
<feature type="transmembrane region" description="Helical" evidence="12">
    <location>
        <begin position="241"/>
        <end position="260"/>
    </location>
</feature>
<dbReference type="RefSeq" id="WP_345582938.1">
    <property type="nucleotide sequence ID" value="NZ_BAABLV010000036.1"/>
</dbReference>
<evidence type="ECO:0000256" key="11">
    <source>
        <dbReference type="ARBA" id="ARBA00023444"/>
    </source>
</evidence>
<organism evidence="13 14">
    <name type="scientific">Tessaracoccus lubricantis</name>
    <dbReference type="NCBI Taxonomy" id="545543"/>
    <lineage>
        <taxon>Bacteria</taxon>
        <taxon>Bacillati</taxon>
        <taxon>Actinomycetota</taxon>
        <taxon>Actinomycetes</taxon>
        <taxon>Propionibacteriales</taxon>
        <taxon>Propionibacteriaceae</taxon>
        <taxon>Tessaracoccus</taxon>
    </lineage>
</organism>
<evidence type="ECO:0000313" key="13">
    <source>
        <dbReference type="EMBL" id="GAA4903332.1"/>
    </source>
</evidence>
<feature type="transmembrane region" description="Helical" evidence="12">
    <location>
        <begin position="205"/>
        <end position="229"/>
    </location>
</feature>
<keyword evidence="5 12" id="KW-1133">Transmembrane helix</keyword>
<keyword evidence="9 12" id="KW-0472">Membrane</keyword>
<name>A0ABP9FIQ3_9ACTN</name>
<comment type="subcellular location">
    <subcellularLocation>
        <location evidence="1">Membrane</location>
        <topology evidence="1">Multi-pass membrane protein</topology>
    </subcellularLocation>
</comment>
<feature type="transmembrane region" description="Helical" evidence="12">
    <location>
        <begin position="16"/>
        <end position="39"/>
    </location>
</feature>
<evidence type="ECO:0000256" key="9">
    <source>
        <dbReference type="ARBA" id="ARBA00023136"/>
    </source>
</evidence>
<feature type="transmembrane region" description="Helical" evidence="12">
    <location>
        <begin position="99"/>
        <end position="122"/>
    </location>
</feature>
<dbReference type="Pfam" id="PF02628">
    <property type="entry name" value="COX15-CtaA"/>
    <property type="match status" value="1"/>
</dbReference>
<evidence type="ECO:0000256" key="10">
    <source>
        <dbReference type="ARBA" id="ARBA00023157"/>
    </source>
</evidence>
<keyword evidence="10" id="KW-1015">Disulfide bond</keyword>
<evidence type="ECO:0000256" key="6">
    <source>
        <dbReference type="ARBA" id="ARBA00023002"/>
    </source>
</evidence>
<feature type="transmembrane region" description="Helical" evidence="12">
    <location>
        <begin position="73"/>
        <end position="90"/>
    </location>
</feature>
<feature type="transmembrane region" description="Helical" evidence="12">
    <location>
        <begin position="128"/>
        <end position="152"/>
    </location>
</feature>
<evidence type="ECO:0000256" key="1">
    <source>
        <dbReference type="ARBA" id="ARBA00004141"/>
    </source>
</evidence>